<name>A0A917HQI7_9BACT</name>
<evidence type="ECO:0000259" key="6">
    <source>
        <dbReference type="Pfam" id="PF04932"/>
    </source>
</evidence>
<feature type="domain" description="O-antigen ligase-related" evidence="6">
    <location>
        <begin position="5"/>
        <end position="98"/>
    </location>
</feature>
<keyword evidence="3 5" id="KW-1133">Transmembrane helix</keyword>
<comment type="caution">
    <text evidence="7">The sequence shown here is derived from an EMBL/GenBank/DDBJ whole genome shotgun (WGS) entry which is preliminary data.</text>
</comment>
<feature type="transmembrane region" description="Helical" evidence="5">
    <location>
        <begin position="115"/>
        <end position="133"/>
    </location>
</feature>
<sequence>MTTAIALILIFWKLFENYYNIYTTTGNQAETLTGRTAIWLYVVSAMSTHPWTLWIGHGFDSWWKIVPPFGGDLFEARHAENEFLQQFYAYGVLGVVILAEVYWSLYQQIRSLRPGAIRILFQSILLFILIRGLAEANPFDLLLPLWAVVMISFQVEDVRTSPKRSYMNMAVQQFPAAVFSQNLSIVNEDST</sequence>
<evidence type="ECO:0000256" key="3">
    <source>
        <dbReference type="ARBA" id="ARBA00022989"/>
    </source>
</evidence>
<evidence type="ECO:0000256" key="5">
    <source>
        <dbReference type="SAM" id="Phobius"/>
    </source>
</evidence>
<keyword evidence="2 5" id="KW-0812">Transmembrane</keyword>
<dbReference type="GO" id="GO:0016020">
    <property type="term" value="C:membrane"/>
    <property type="evidence" value="ECO:0007669"/>
    <property type="project" value="UniProtKB-SubCell"/>
</dbReference>
<reference evidence="7" key="1">
    <citation type="journal article" date="2014" name="Int. J. Syst. Evol. Microbiol.">
        <title>Complete genome sequence of Corynebacterium casei LMG S-19264T (=DSM 44701T), isolated from a smear-ripened cheese.</title>
        <authorList>
            <consortium name="US DOE Joint Genome Institute (JGI-PGF)"/>
            <person name="Walter F."/>
            <person name="Albersmeier A."/>
            <person name="Kalinowski J."/>
            <person name="Ruckert C."/>
        </authorList>
    </citation>
    <scope>NUCLEOTIDE SEQUENCE</scope>
    <source>
        <strain evidence="7">CGMCC 1.12997</strain>
    </source>
</reference>
<comment type="subcellular location">
    <subcellularLocation>
        <location evidence="1">Membrane</location>
        <topology evidence="1">Multi-pass membrane protein</topology>
    </subcellularLocation>
</comment>
<gene>
    <name evidence="7" type="ORF">GCM10011585_32250</name>
</gene>
<evidence type="ECO:0000313" key="7">
    <source>
        <dbReference type="EMBL" id="GGG85914.1"/>
    </source>
</evidence>
<dbReference type="Pfam" id="PF04932">
    <property type="entry name" value="Wzy_C"/>
    <property type="match status" value="1"/>
</dbReference>
<dbReference type="Proteomes" id="UP000647241">
    <property type="component" value="Unassembled WGS sequence"/>
</dbReference>
<reference evidence="7" key="2">
    <citation type="submission" date="2020-09" db="EMBL/GenBank/DDBJ databases">
        <authorList>
            <person name="Sun Q."/>
            <person name="Zhou Y."/>
        </authorList>
    </citation>
    <scope>NUCLEOTIDE SEQUENCE</scope>
    <source>
        <strain evidence="7">CGMCC 1.12997</strain>
    </source>
</reference>
<dbReference type="InterPro" id="IPR007016">
    <property type="entry name" value="O-antigen_ligase-rel_domated"/>
</dbReference>
<accession>A0A917HQI7</accession>
<dbReference type="AlphaFoldDB" id="A0A917HQI7"/>
<evidence type="ECO:0000313" key="8">
    <source>
        <dbReference type="Proteomes" id="UP000647241"/>
    </source>
</evidence>
<proteinExistence type="predicted"/>
<keyword evidence="4 5" id="KW-0472">Membrane</keyword>
<evidence type="ECO:0000256" key="4">
    <source>
        <dbReference type="ARBA" id="ARBA00023136"/>
    </source>
</evidence>
<evidence type="ECO:0000256" key="1">
    <source>
        <dbReference type="ARBA" id="ARBA00004141"/>
    </source>
</evidence>
<protein>
    <recommendedName>
        <fullName evidence="6">O-antigen ligase-related domain-containing protein</fullName>
    </recommendedName>
</protein>
<dbReference type="EMBL" id="BMGT01000003">
    <property type="protein sequence ID" value="GGG85914.1"/>
    <property type="molecule type" value="Genomic_DNA"/>
</dbReference>
<organism evidence="7 8">
    <name type="scientific">Edaphobacter dinghuensis</name>
    <dbReference type="NCBI Taxonomy" id="1560005"/>
    <lineage>
        <taxon>Bacteria</taxon>
        <taxon>Pseudomonadati</taxon>
        <taxon>Acidobacteriota</taxon>
        <taxon>Terriglobia</taxon>
        <taxon>Terriglobales</taxon>
        <taxon>Acidobacteriaceae</taxon>
        <taxon>Edaphobacter</taxon>
    </lineage>
</organism>
<evidence type="ECO:0000256" key="2">
    <source>
        <dbReference type="ARBA" id="ARBA00022692"/>
    </source>
</evidence>
<keyword evidence="8" id="KW-1185">Reference proteome</keyword>
<feature type="transmembrane region" description="Helical" evidence="5">
    <location>
        <begin position="87"/>
        <end position="103"/>
    </location>
</feature>